<gene>
    <name evidence="2" type="ORF">GCM10023147_48740</name>
</gene>
<proteinExistence type="predicted"/>
<organism evidence="2 3">
    <name type="scientific">Tsukamurella soli</name>
    <dbReference type="NCBI Taxonomy" id="644556"/>
    <lineage>
        <taxon>Bacteria</taxon>
        <taxon>Bacillati</taxon>
        <taxon>Actinomycetota</taxon>
        <taxon>Actinomycetes</taxon>
        <taxon>Mycobacteriales</taxon>
        <taxon>Tsukamurellaceae</taxon>
        <taxon>Tsukamurella</taxon>
    </lineage>
</organism>
<evidence type="ECO:0000256" key="1">
    <source>
        <dbReference type="SAM" id="MobiDB-lite"/>
    </source>
</evidence>
<sequence length="179" mass="19464">MRSNNLTPPRTRPATRKPPEQSGRRGLPPGATGYFAATRARYALCLHAGLQYRRSGRPTHLRTAPRAHRYSHLHTSPHAGEPAPIAARVPRPPLIPPHRDRHPAAGALVDDVRQRVHVDPVPPDPKQTLLGALRAHRLMPVGQRAAAADRNLRPDTGGVVTGDGGAADRTRERIMCGKP</sequence>
<evidence type="ECO:0000313" key="2">
    <source>
        <dbReference type="EMBL" id="GAA4405548.1"/>
    </source>
</evidence>
<accession>A0ABP8KFF7</accession>
<dbReference type="EMBL" id="BAABFR010000140">
    <property type="protein sequence ID" value="GAA4405548.1"/>
    <property type="molecule type" value="Genomic_DNA"/>
</dbReference>
<feature type="compositionally biased region" description="Basic residues" evidence="1">
    <location>
        <begin position="56"/>
        <end position="72"/>
    </location>
</feature>
<dbReference type="Proteomes" id="UP001500635">
    <property type="component" value="Unassembled WGS sequence"/>
</dbReference>
<keyword evidence="3" id="KW-1185">Reference proteome</keyword>
<name>A0ABP8KFF7_9ACTN</name>
<feature type="region of interest" description="Disordered" evidence="1">
    <location>
        <begin position="1"/>
        <end position="32"/>
    </location>
</feature>
<feature type="region of interest" description="Disordered" evidence="1">
    <location>
        <begin position="56"/>
        <end position="85"/>
    </location>
</feature>
<evidence type="ECO:0000313" key="3">
    <source>
        <dbReference type="Proteomes" id="UP001500635"/>
    </source>
</evidence>
<comment type="caution">
    <text evidence="2">The sequence shown here is derived from an EMBL/GenBank/DDBJ whole genome shotgun (WGS) entry which is preliminary data.</text>
</comment>
<protein>
    <submittedName>
        <fullName evidence="2">Uncharacterized protein</fullName>
    </submittedName>
</protein>
<reference evidence="3" key="1">
    <citation type="journal article" date="2019" name="Int. J. Syst. Evol. Microbiol.">
        <title>The Global Catalogue of Microorganisms (GCM) 10K type strain sequencing project: providing services to taxonomists for standard genome sequencing and annotation.</title>
        <authorList>
            <consortium name="The Broad Institute Genomics Platform"/>
            <consortium name="The Broad Institute Genome Sequencing Center for Infectious Disease"/>
            <person name="Wu L."/>
            <person name="Ma J."/>
        </authorList>
    </citation>
    <scope>NUCLEOTIDE SEQUENCE [LARGE SCALE GENOMIC DNA]</scope>
    <source>
        <strain evidence="3">JCM 17688</strain>
    </source>
</reference>